<sequence>MQETSAFQILKVYYVRDNLNTKSIQIVNRKIHHSGKRRVGIGCSWIQSTASLTKGPSIFSSLLGDQICRQGKYIQLNQILSKNSNFKKRKTATSQRRKSTPKSFWKSSMVEMINYKVNHFVWYLFNKLIMIKIQ</sequence>
<dbReference type="Proteomes" id="UP001642409">
    <property type="component" value="Unassembled WGS sequence"/>
</dbReference>
<name>A0ABP1GUS1_9EUKA</name>
<reference evidence="1 2" key="1">
    <citation type="submission" date="2024-07" db="EMBL/GenBank/DDBJ databases">
        <authorList>
            <person name="Akdeniz Z."/>
        </authorList>
    </citation>
    <scope>NUCLEOTIDE SEQUENCE [LARGE SCALE GENOMIC DNA]</scope>
</reference>
<organism evidence="1 2">
    <name type="scientific">Hexamita inflata</name>
    <dbReference type="NCBI Taxonomy" id="28002"/>
    <lineage>
        <taxon>Eukaryota</taxon>
        <taxon>Metamonada</taxon>
        <taxon>Diplomonadida</taxon>
        <taxon>Hexamitidae</taxon>
        <taxon>Hexamitinae</taxon>
        <taxon>Hexamita</taxon>
    </lineage>
</organism>
<evidence type="ECO:0000313" key="1">
    <source>
        <dbReference type="EMBL" id="CAL5979620.1"/>
    </source>
</evidence>
<proteinExistence type="predicted"/>
<accession>A0ABP1GUS1</accession>
<keyword evidence="2" id="KW-1185">Reference proteome</keyword>
<protein>
    <submittedName>
        <fullName evidence="1">Hypothetical_protein</fullName>
    </submittedName>
</protein>
<comment type="caution">
    <text evidence="1">The sequence shown here is derived from an EMBL/GenBank/DDBJ whole genome shotgun (WGS) entry which is preliminary data.</text>
</comment>
<evidence type="ECO:0000313" key="2">
    <source>
        <dbReference type="Proteomes" id="UP001642409"/>
    </source>
</evidence>
<dbReference type="EMBL" id="CAXDID020000011">
    <property type="protein sequence ID" value="CAL5979620.1"/>
    <property type="molecule type" value="Genomic_DNA"/>
</dbReference>
<gene>
    <name evidence="1" type="ORF">HINF_LOCUS5767</name>
</gene>